<dbReference type="RefSeq" id="WP_006162829.1">
    <property type="nucleotide sequence ID" value="NZ_AHJE01000105.1"/>
</dbReference>
<dbReference type="Pfam" id="PF23343">
    <property type="entry name" value="REP_ORF2-G2P"/>
    <property type="match status" value="1"/>
</dbReference>
<proteinExistence type="predicted"/>
<dbReference type="Proteomes" id="UP000005808">
    <property type="component" value="Unassembled WGS sequence"/>
</dbReference>
<organism evidence="2 3">
    <name type="scientific">Cupriavidus basilensis OR16</name>
    <dbReference type="NCBI Taxonomy" id="1127483"/>
    <lineage>
        <taxon>Bacteria</taxon>
        <taxon>Pseudomonadati</taxon>
        <taxon>Pseudomonadota</taxon>
        <taxon>Betaproteobacteria</taxon>
        <taxon>Burkholderiales</taxon>
        <taxon>Burkholderiaceae</taxon>
        <taxon>Cupriavidus</taxon>
    </lineage>
</organism>
<dbReference type="PATRIC" id="fig|1127483.3.peg.6930"/>
<evidence type="ECO:0000259" key="1">
    <source>
        <dbReference type="Pfam" id="PF23343"/>
    </source>
</evidence>
<evidence type="ECO:0000313" key="2">
    <source>
        <dbReference type="EMBL" id="EHP38861.1"/>
    </source>
</evidence>
<comment type="caution">
    <text evidence="2">The sequence shown here is derived from an EMBL/GenBank/DDBJ whole genome shotgun (WGS) entry which is preliminary data.</text>
</comment>
<feature type="domain" description="Replication-associated protein ORF2/G2P" evidence="1">
    <location>
        <begin position="118"/>
        <end position="223"/>
    </location>
</feature>
<reference evidence="2 3" key="1">
    <citation type="journal article" date="2012" name="J. Bacteriol.">
        <title>De Novo Genome Project of Cupriavidus basilensis OR16.</title>
        <authorList>
            <person name="Cserhati M."/>
            <person name="Kriszt B."/>
            <person name="Szoboszlay S."/>
            <person name="Toth A."/>
            <person name="Szabo I."/>
            <person name="Tancsics A."/>
            <person name="Nagy I."/>
            <person name="Horvath B."/>
            <person name="Nagy I."/>
            <person name="Kukolya J."/>
        </authorList>
    </citation>
    <scope>NUCLEOTIDE SEQUENCE [LARGE SCALE GENOMIC DNA]</scope>
    <source>
        <strain evidence="2 3">OR16</strain>
    </source>
</reference>
<protein>
    <submittedName>
        <fullName evidence="2">Bacteriophage-like protein</fullName>
    </submittedName>
</protein>
<dbReference type="InterPro" id="IPR056906">
    <property type="entry name" value="ORF2/G2P_dom"/>
</dbReference>
<gene>
    <name evidence="2" type="ORF">OR16_34688</name>
</gene>
<dbReference type="EMBL" id="AHJE01000105">
    <property type="protein sequence ID" value="EHP38861.1"/>
    <property type="molecule type" value="Genomic_DNA"/>
</dbReference>
<sequence>MRESIIEPTYHEVKGHYSDADTRALEYQERCRQADAERGFVDGAWKDTIVGRMRYFEADGSVNFYGYPLAVRKRMDEIRAMPRAKRGESTNVEQSMHASSKRARKNVRLRCQAIQADRLLTLTYRENMTDVERLKRDFDAFRRAMKGAGLWHYVAVPETQTRGAWHIHVAVHGRLVYNLVRAIWQRIVGGKGMGSVNVRNPKTGGKWKRHALAAYIAKYITKDVESRELNKKRYWTSKGIVVPEPQTYFVQDSNDMHSVIVDAMKAAMEVCPADQIQAYVSDGGRYFFVGASPAM</sequence>
<name>H1SF36_9BURK</name>
<dbReference type="AlphaFoldDB" id="H1SF36"/>
<accession>H1SF36</accession>
<evidence type="ECO:0000313" key="3">
    <source>
        <dbReference type="Proteomes" id="UP000005808"/>
    </source>
</evidence>
<dbReference type="OrthoDB" id="3173306at2"/>